<dbReference type="Proteomes" id="UP000792457">
    <property type="component" value="Unassembled WGS sequence"/>
</dbReference>
<name>A0A8K0KJI9_LADFU</name>
<sequence length="87" mass="10200">METKCVRGRNYRLLRSYFRLALQNLAPSELKKLRNKQRKAKRKAELERAQAAQAAEKREHHHKSRQQGDAEPDAPQQVELVPEKLVK</sequence>
<evidence type="ECO:0000256" key="1">
    <source>
        <dbReference type="SAM" id="MobiDB-lite"/>
    </source>
</evidence>
<reference evidence="2" key="2">
    <citation type="submission" date="2017-10" db="EMBL/GenBank/DDBJ databases">
        <title>Ladona fulva Genome sequencing and assembly.</title>
        <authorList>
            <person name="Murali S."/>
            <person name="Richards S."/>
            <person name="Bandaranaike D."/>
            <person name="Bellair M."/>
            <person name="Blankenburg K."/>
            <person name="Chao H."/>
            <person name="Dinh H."/>
            <person name="Doddapaneni H."/>
            <person name="Dugan-Rocha S."/>
            <person name="Elkadiri S."/>
            <person name="Gnanaolivu R."/>
            <person name="Hernandez B."/>
            <person name="Skinner E."/>
            <person name="Javaid M."/>
            <person name="Lee S."/>
            <person name="Li M."/>
            <person name="Ming W."/>
            <person name="Munidasa M."/>
            <person name="Muniz J."/>
            <person name="Nguyen L."/>
            <person name="Hughes D."/>
            <person name="Osuji N."/>
            <person name="Pu L.-L."/>
            <person name="Puazo M."/>
            <person name="Qu C."/>
            <person name="Quiroz J."/>
            <person name="Raj R."/>
            <person name="Weissenberger G."/>
            <person name="Xin Y."/>
            <person name="Zou X."/>
            <person name="Han Y."/>
            <person name="Worley K."/>
            <person name="Muzny D."/>
            <person name="Gibbs R."/>
        </authorList>
    </citation>
    <scope>NUCLEOTIDE SEQUENCE</scope>
    <source>
        <strain evidence="2">Sampled in the wild</strain>
    </source>
</reference>
<feature type="compositionally biased region" description="Basic residues" evidence="1">
    <location>
        <begin position="33"/>
        <end position="42"/>
    </location>
</feature>
<dbReference type="EMBL" id="KZ308998">
    <property type="protein sequence ID" value="KAG8236207.1"/>
    <property type="molecule type" value="Genomic_DNA"/>
</dbReference>
<proteinExistence type="predicted"/>
<feature type="region of interest" description="Disordered" evidence="1">
    <location>
        <begin position="32"/>
        <end position="87"/>
    </location>
</feature>
<organism evidence="2 3">
    <name type="scientific">Ladona fulva</name>
    <name type="common">Scarce chaser dragonfly</name>
    <name type="synonym">Libellula fulva</name>
    <dbReference type="NCBI Taxonomy" id="123851"/>
    <lineage>
        <taxon>Eukaryota</taxon>
        <taxon>Metazoa</taxon>
        <taxon>Ecdysozoa</taxon>
        <taxon>Arthropoda</taxon>
        <taxon>Hexapoda</taxon>
        <taxon>Insecta</taxon>
        <taxon>Pterygota</taxon>
        <taxon>Palaeoptera</taxon>
        <taxon>Odonata</taxon>
        <taxon>Epiprocta</taxon>
        <taxon>Anisoptera</taxon>
        <taxon>Libelluloidea</taxon>
        <taxon>Libellulidae</taxon>
        <taxon>Ladona</taxon>
    </lineage>
</organism>
<comment type="caution">
    <text evidence="2">The sequence shown here is derived from an EMBL/GenBank/DDBJ whole genome shotgun (WGS) entry which is preliminary data.</text>
</comment>
<protein>
    <submittedName>
        <fullName evidence="2">Uncharacterized protein</fullName>
    </submittedName>
</protein>
<evidence type="ECO:0000313" key="3">
    <source>
        <dbReference type="Proteomes" id="UP000792457"/>
    </source>
</evidence>
<accession>A0A8K0KJI9</accession>
<feature type="non-terminal residue" evidence="2">
    <location>
        <position position="1"/>
    </location>
</feature>
<reference evidence="2" key="1">
    <citation type="submission" date="2013-04" db="EMBL/GenBank/DDBJ databases">
        <authorList>
            <person name="Qu J."/>
            <person name="Murali S.C."/>
            <person name="Bandaranaike D."/>
            <person name="Bellair M."/>
            <person name="Blankenburg K."/>
            <person name="Chao H."/>
            <person name="Dinh H."/>
            <person name="Doddapaneni H."/>
            <person name="Downs B."/>
            <person name="Dugan-Rocha S."/>
            <person name="Elkadiri S."/>
            <person name="Gnanaolivu R.D."/>
            <person name="Hernandez B."/>
            <person name="Javaid M."/>
            <person name="Jayaseelan J.C."/>
            <person name="Lee S."/>
            <person name="Li M."/>
            <person name="Ming W."/>
            <person name="Munidasa M."/>
            <person name="Muniz J."/>
            <person name="Nguyen L."/>
            <person name="Ongeri F."/>
            <person name="Osuji N."/>
            <person name="Pu L.-L."/>
            <person name="Puazo M."/>
            <person name="Qu C."/>
            <person name="Quiroz J."/>
            <person name="Raj R."/>
            <person name="Weissenberger G."/>
            <person name="Xin Y."/>
            <person name="Zou X."/>
            <person name="Han Y."/>
            <person name="Richards S."/>
            <person name="Worley K."/>
            <person name="Muzny D."/>
            <person name="Gibbs R."/>
        </authorList>
    </citation>
    <scope>NUCLEOTIDE SEQUENCE</scope>
    <source>
        <strain evidence="2">Sampled in the wild</strain>
    </source>
</reference>
<dbReference type="AlphaFoldDB" id="A0A8K0KJI9"/>
<keyword evidence="3" id="KW-1185">Reference proteome</keyword>
<gene>
    <name evidence="2" type="ORF">J437_LFUL016211</name>
</gene>
<evidence type="ECO:0000313" key="2">
    <source>
        <dbReference type="EMBL" id="KAG8236207.1"/>
    </source>
</evidence>